<protein>
    <recommendedName>
        <fullName evidence="5">Secreted protein</fullName>
    </recommendedName>
</protein>
<proteinExistence type="predicted"/>
<dbReference type="AlphaFoldDB" id="A0A9D6V5F7"/>
<sequence length="112" mass="11960">MKIAILIPCLVIALLSHSGCSTNYGPQVVKSDGDSVTVLHQGKKIRIKPDGTTPEKGKGVTRHGIFIYTGDGASSSAMEVRKGLEQSVTAPTEDWTREQPAESQPEAPISQE</sequence>
<evidence type="ECO:0000313" key="3">
    <source>
        <dbReference type="EMBL" id="MBI5250286.1"/>
    </source>
</evidence>
<name>A0A9D6V5F7_9BACT</name>
<feature type="region of interest" description="Disordered" evidence="1">
    <location>
        <begin position="73"/>
        <end position="112"/>
    </location>
</feature>
<reference evidence="3" key="1">
    <citation type="submission" date="2020-07" db="EMBL/GenBank/DDBJ databases">
        <title>Huge and variable diversity of episymbiotic CPR bacteria and DPANN archaea in groundwater ecosystems.</title>
        <authorList>
            <person name="He C.Y."/>
            <person name="Keren R."/>
            <person name="Whittaker M."/>
            <person name="Farag I.F."/>
            <person name="Doudna J."/>
            <person name="Cate J.H.D."/>
            <person name="Banfield J.F."/>
        </authorList>
    </citation>
    <scope>NUCLEOTIDE SEQUENCE</scope>
    <source>
        <strain evidence="3">NC_groundwater_1664_Pr3_B-0.1um_52_9</strain>
    </source>
</reference>
<dbReference type="Proteomes" id="UP000807825">
    <property type="component" value="Unassembled WGS sequence"/>
</dbReference>
<dbReference type="EMBL" id="JACRDE010000327">
    <property type="protein sequence ID" value="MBI5250286.1"/>
    <property type="molecule type" value="Genomic_DNA"/>
</dbReference>
<comment type="caution">
    <text evidence="3">The sequence shown here is derived from an EMBL/GenBank/DDBJ whole genome shotgun (WGS) entry which is preliminary data.</text>
</comment>
<keyword evidence="2" id="KW-0732">Signal</keyword>
<feature type="chain" id="PRO_5039159910" description="Secreted protein" evidence="2">
    <location>
        <begin position="19"/>
        <end position="112"/>
    </location>
</feature>
<evidence type="ECO:0008006" key="5">
    <source>
        <dbReference type="Google" id="ProtNLM"/>
    </source>
</evidence>
<feature type="signal peptide" evidence="2">
    <location>
        <begin position="1"/>
        <end position="18"/>
    </location>
</feature>
<gene>
    <name evidence="3" type="ORF">HY912_12395</name>
</gene>
<evidence type="ECO:0000313" key="4">
    <source>
        <dbReference type="Proteomes" id="UP000807825"/>
    </source>
</evidence>
<evidence type="ECO:0000256" key="1">
    <source>
        <dbReference type="SAM" id="MobiDB-lite"/>
    </source>
</evidence>
<accession>A0A9D6V5F7</accession>
<evidence type="ECO:0000256" key="2">
    <source>
        <dbReference type="SAM" id="SignalP"/>
    </source>
</evidence>
<organism evidence="3 4">
    <name type="scientific">Desulfomonile tiedjei</name>
    <dbReference type="NCBI Taxonomy" id="2358"/>
    <lineage>
        <taxon>Bacteria</taxon>
        <taxon>Pseudomonadati</taxon>
        <taxon>Thermodesulfobacteriota</taxon>
        <taxon>Desulfomonilia</taxon>
        <taxon>Desulfomonilales</taxon>
        <taxon>Desulfomonilaceae</taxon>
        <taxon>Desulfomonile</taxon>
    </lineage>
</organism>